<dbReference type="PANTHER" id="PTHR31549">
    <property type="entry name" value="PROTEIN, PUTATIVE (DUF247)-RELATED-RELATED"/>
    <property type="match status" value="1"/>
</dbReference>
<dbReference type="InterPro" id="IPR004158">
    <property type="entry name" value="DUF247_pln"/>
</dbReference>
<protein>
    <submittedName>
        <fullName evidence="3">Uncharacterized protein</fullName>
    </submittedName>
</protein>
<dbReference type="Pfam" id="PF03140">
    <property type="entry name" value="DUF247"/>
    <property type="match status" value="1"/>
</dbReference>
<dbReference type="AlphaFoldDB" id="A0ABD1WCV2"/>
<dbReference type="Proteomes" id="UP001604277">
    <property type="component" value="Unassembled WGS sequence"/>
</dbReference>
<comment type="caution">
    <text evidence="3">The sequence shown here is derived from an EMBL/GenBank/DDBJ whole genome shotgun (WGS) entry which is preliminary data.</text>
</comment>
<proteinExistence type="predicted"/>
<evidence type="ECO:0000313" key="4">
    <source>
        <dbReference type="Proteomes" id="UP001604277"/>
    </source>
</evidence>
<evidence type="ECO:0000313" key="2">
    <source>
        <dbReference type="EMBL" id="KAL2547175.1"/>
    </source>
</evidence>
<feature type="signal peptide" evidence="1">
    <location>
        <begin position="1"/>
        <end position="17"/>
    </location>
</feature>
<dbReference type="EMBL" id="JBFOLJ010000004">
    <property type="protein sequence ID" value="KAL2547175.1"/>
    <property type="molecule type" value="Genomic_DNA"/>
</dbReference>
<organism evidence="3 4">
    <name type="scientific">Forsythia ovata</name>
    <dbReference type="NCBI Taxonomy" id="205694"/>
    <lineage>
        <taxon>Eukaryota</taxon>
        <taxon>Viridiplantae</taxon>
        <taxon>Streptophyta</taxon>
        <taxon>Embryophyta</taxon>
        <taxon>Tracheophyta</taxon>
        <taxon>Spermatophyta</taxon>
        <taxon>Magnoliopsida</taxon>
        <taxon>eudicotyledons</taxon>
        <taxon>Gunneridae</taxon>
        <taxon>Pentapetalae</taxon>
        <taxon>asterids</taxon>
        <taxon>lamiids</taxon>
        <taxon>Lamiales</taxon>
        <taxon>Oleaceae</taxon>
        <taxon>Forsythieae</taxon>
        <taxon>Forsythia</taxon>
    </lineage>
</organism>
<gene>
    <name evidence="2" type="ORF">Fot_16408</name>
    <name evidence="3" type="ORF">Fot_16548</name>
</gene>
<evidence type="ECO:0000313" key="3">
    <source>
        <dbReference type="EMBL" id="KAL2547315.1"/>
    </source>
</evidence>
<reference evidence="3" key="1">
    <citation type="submission" date="2024-07" db="EMBL/GenBank/DDBJ databases">
        <title>Two chromosome-level genome assemblies of Korean endemic species Abeliophyllum distichum and Forsythia ovata (Oleaceae).</title>
        <authorList>
            <person name="Mun J.H."/>
        </authorList>
    </citation>
    <scope>NUCLEOTIDE SEQUENCE</scope>
    <source>
        <strain evidence="3">KNKB202402200001</strain>
        <tissue evidence="3">Leaf</tissue>
    </source>
</reference>
<keyword evidence="4" id="KW-1185">Reference proteome</keyword>
<reference evidence="4" key="2">
    <citation type="submission" date="2024-07" db="EMBL/GenBank/DDBJ databases">
        <title>Two chromosome-level genome assemblies of Korean endemic species Abeliophyllum distichum and Forsythia ovata (Oleaceae).</title>
        <authorList>
            <person name="Jang H."/>
        </authorList>
    </citation>
    <scope>NUCLEOTIDE SEQUENCE [LARGE SCALE GENOMIC DNA]</scope>
</reference>
<sequence>MMIQDGCFILELMCCSATLVDDYAPYDPIFRNHRKLHVMAFLRLDMLLLENQVPLLVLETLLAVDGKSKQEENWLNKLIHHIFFRDGLVTNVGKCLHILDVYQKTLLLEVPRPEKHHKKGHNESHKAKFILCPQKQIFRK</sequence>
<keyword evidence="1" id="KW-0732">Signal</keyword>
<dbReference type="EMBL" id="JBFOLJ010000004">
    <property type="protein sequence ID" value="KAL2547315.1"/>
    <property type="molecule type" value="Genomic_DNA"/>
</dbReference>
<name>A0ABD1WCV2_9LAMI</name>
<dbReference type="PANTHER" id="PTHR31549:SF80">
    <property type="entry name" value="OS12G0481000 PROTEIN"/>
    <property type="match status" value="1"/>
</dbReference>
<accession>A0ABD1WCV2</accession>
<evidence type="ECO:0000256" key="1">
    <source>
        <dbReference type="SAM" id="SignalP"/>
    </source>
</evidence>
<feature type="chain" id="PRO_5044723648" evidence="1">
    <location>
        <begin position="18"/>
        <end position="140"/>
    </location>
</feature>